<accession>A0A812UI76</accession>
<proteinExistence type="predicted"/>
<feature type="non-terminal residue" evidence="1">
    <location>
        <position position="1"/>
    </location>
</feature>
<dbReference type="EMBL" id="CAJNJA010027086">
    <property type="protein sequence ID" value="CAE7569855.1"/>
    <property type="molecule type" value="Genomic_DNA"/>
</dbReference>
<dbReference type="OrthoDB" id="440017at2759"/>
<organism evidence="1 2">
    <name type="scientific">Symbiodinium necroappetens</name>
    <dbReference type="NCBI Taxonomy" id="1628268"/>
    <lineage>
        <taxon>Eukaryota</taxon>
        <taxon>Sar</taxon>
        <taxon>Alveolata</taxon>
        <taxon>Dinophyceae</taxon>
        <taxon>Suessiales</taxon>
        <taxon>Symbiodiniaceae</taxon>
        <taxon>Symbiodinium</taxon>
    </lineage>
</organism>
<evidence type="ECO:0000313" key="2">
    <source>
        <dbReference type="Proteomes" id="UP000601435"/>
    </source>
</evidence>
<protein>
    <submittedName>
        <fullName evidence="1">Mettl21a protein</fullName>
    </submittedName>
</protein>
<dbReference type="Proteomes" id="UP000601435">
    <property type="component" value="Unassembled WGS sequence"/>
</dbReference>
<gene>
    <name evidence="1" type="primary">mettl21a</name>
    <name evidence="1" type="ORF">SNEC2469_LOCUS16600</name>
</gene>
<evidence type="ECO:0000313" key="1">
    <source>
        <dbReference type="EMBL" id="CAE7569855.1"/>
    </source>
</evidence>
<comment type="caution">
    <text evidence="1">The sequence shown here is derived from an EMBL/GenBank/DDBJ whole genome shotgun (WGS) entry which is preliminary data.</text>
</comment>
<reference evidence="1" key="1">
    <citation type="submission" date="2021-02" db="EMBL/GenBank/DDBJ databases">
        <authorList>
            <person name="Dougan E. K."/>
            <person name="Rhodes N."/>
            <person name="Thang M."/>
            <person name="Chan C."/>
        </authorList>
    </citation>
    <scope>NUCLEOTIDE SEQUENCE</scope>
</reference>
<sequence length="1010" mass="115112">VRPTMPGNGINTGSEVDFPAVAFYCQASVGEFDLHTVQQAVAKELRISKGLQGMLIMGECHTDQPHLKVSWSDTVEESRLCFRRGAIRTKDRWAFNAAFTRIRGFVDWLQDSDCLDTRRSIGNLSCPRHVVSSSWAREKGVAGIPVMNLHPAHFLYQGWNSYWLRWIASGKEAYFVVARTKAEMVLAGELLSQIRSQGLDIDAAATNHAVQAQTSQVPTETDYESQARIRELEGKNLRQLPLQFSPGFNLGTPVKRELKAWISSLTLNDADDFLAKIRRLIAVGSYMEQQTQAAAKAFRCLIGGIAPDLLHLEFSSCCVVQWCCARIAIHEAHRTLPDTHVLRGVFRALAILPGYPSFQQFCAESVLYIRFSPVKKHAKLFYVGSTEKSVMVREHSRYRKYKQVLEDKLVSAELSIRFWAHHRNFWDWCVIPVSDTVASDVLRGREQALIQTLQPPLNFPFIARWFCPRRGIIKPPDATHAQKIGLCRGLPAPLYAIFEKPSFRTKEATWVLLTQLGSNTEAYFTAAKRLRGTEFSYPALCALHRMAKHLSAYMAPNALRAIASALKFRGFLPPKGHRPLRVPFLSHETYRKDLRACMRAYISECIHAVTPFHVPKTTVVFPRHPRIAQVLLNHQDALKQWAARREPTCKCDITRKYAPRGTEFTKSLSTLEKQIASGSTTDTFFPDKAQLRTQFFEGWSNWCKTNALPGPPRGLAVFFQQVWDKHLTQAYALPKRKKDFASGRPIVSFIDAFMRPLLEAFSRGDVYELLSQVRDFFQSGTTAQLHCRNQDLAGFFNSISQSQFLQAWRITLEFYRQRHGVRPDTTFSVNLKEHAQQLRVFRGKRRTRASRQVTIWFEDLPTIIRHALALQHFQVSTRGFRQCFVSPMGSRLSPALCGMVIAAQEEIWRRTFSITCSNMNQALLSLRYVDNRLWISESRFEQLLGIRLLLNNHFYGGSIIFEDEPAYDFVGFSLDFEQRRILYNRACQVVNVSSSEPADGPTLPESPTAR</sequence>
<dbReference type="AlphaFoldDB" id="A0A812UI76"/>
<keyword evidence="2" id="KW-1185">Reference proteome</keyword>
<name>A0A812UI76_9DINO</name>
<feature type="non-terminal residue" evidence="1">
    <location>
        <position position="1010"/>
    </location>
</feature>